<evidence type="ECO:0000256" key="1">
    <source>
        <dbReference type="ARBA" id="ARBA00003413"/>
    </source>
</evidence>
<evidence type="ECO:0000313" key="10">
    <source>
        <dbReference type="EMBL" id="MFC4701624.1"/>
    </source>
</evidence>
<dbReference type="Gene3D" id="3.60.21.10">
    <property type="match status" value="1"/>
</dbReference>
<dbReference type="NCBIfam" id="NF001204">
    <property type="entry name" value="PRK00166.1"/>
    <property type="match status" value="1"/>
</dbReference>
<accession>A0ABV9M0M5</accession>
<keyword evidence="11" id="KW-1185">Reference proteome</keyword>
<organism evidence="10 11">
    <name type="scientific">Glaciecola siphonariae</name>
    <dbReference type="NCBI Taxonomy" id="521012"/>
    <lineage>
        <taxon>Bacteria</taxon>
        <taxon>Pseudomonadati</taxon>
        <taxon>Pseudomonadota</taxon>
        <taxon>Gammaproteobacteria</taxon>
        <taxon>Alteromonadales</taxon>
        <taxon>Alteromonadaceae</taxon>
        <taxon>Glaciecola</taxon>
    </lineage>
</organism>
<protein>
    <recommendedName>
        <fullName evidence="3">bis(5'-nucleosyl)-tetraphosphatase (symmetrical)</fullName>
        <ecNumber evidence="3">3.6.1.41</ecNumber>
    </recommendedName>
    <alternativeName>
        <fullName evidence="6">Ap4A hydrolase</fullName>
    </alternativeName>
    <alternativeName>
        <fullName evidence="5">Diadenosine 5',5'''-P1,P4-tetraphosphate pyrophosphohydrolase</fullName>
    </alternativeName>
    <alternativeName>
        <fullName evidence="7">Diadenosine tetraphosphatase</fullName>
    </alternativeName>
</protein>
<sequence>MKNFVVGDIQGCYKALRQVLKKAKFDPSTDKLWAVGDLVARGPDSLSTLAYCQDLGPHFDTVLGNHDLHLIAIAYGLRQAKPQDKLQKLIKHKDFSKTIDWLKSKPLAAKPAPKTLVTHAGLYPAWSIKKALTLSNEISDILQSERAGTFLSHMYGNVPDIWDEQLQGNDRHRFIVNAFTRMRYLRRDLSLEFESKSHPSSAPKDIAPWFMFDNTNITEKHTLLFGHWAALLGKLPKKYPCKAQIHALDSGYVWGNSLSVFCIESRKTFQHHA</sequence>
<dbReference type="NCBIfam" id="TIGR00668">
    <property type="entry name" value="apaH"/>
    <property type="match status" value="1"/>
</dbReference>
<name>A0ABV9M0M5_9ALTE</name>
<evidence type="ECO:0000313" key="11">
    <source>
        <dbReference type="Proteomes" id="UP001595897"/>
    </source>
</evidence>
<proteinExistence type="inferred from homology"/>
<keyword evidence="4 10" id="KW-0378">Hydrolase</keyword>
<dbReference type="EC" id="3.6.1.41" evidence="3"/>
<evidence type="ECO:0000256" key="3">
    <source>
        <dbReference type="ARBA" id="ARBA00012506"/>
    </source>
</evidence>
<dbReference type="GO" id="GO:0008803">
    <property type="term" value="F:bis(5'-nucleosyl)-tetraphosphatase (symmetrical) activity"/>
    <property type="evidence" value="ECO:0007669"/>
    <property type="project" value="UniProtKB-EC"/>
</dbReference>
<evidence type="ECO:0000256" key="6">
    <source>
        <dbReference type="ARBA" id="ARBA00032248"/>
    </source>
</evidence>
<evidence type="ECO:0000256" key="5">
    <source>
        <dbReference type="ARBA" id="ARBA00031248"/>
    </source>
</evidence>
<dbReference type="PANTHER" id="PTHR40942">
    <property type="match status" value="1"/>
</dbReference>
<dbReference type="RefSeq" id="WP_382410277.1">
    <property type="nucleotide sequence ID" value="NZ_JBHSGU010000019.1"/>
</dbReference>
<dbReference type="PANTHER" id="PTHR40942:SF4">
    <property type="entry name" value="CYTOCHROME C5"/>
    <property type="match status" value="1"/>
</dbReference>
<dbReference type="SUPFAM" id="SSF56300">
    <property type="entry name" value="Metallo-dependent phosphatases"/>
    <property type="match status" value="1"/>
</dbReference>
<evidence type="ECO:0000256" key="2">
    <source>
        <dbReference type="ARBA" id="ARBA00005419"/>
    </source>
</evidence>
<dbReference type="InterPro" id="IPR004617">
    <property type="entry name" value="ApaH"/>
</dbReference>
<evidence type="ECO:0000256" key="7">
    <source>
        <dbReference type="ARBA" id="ARBA00033210"/>
    </source>
</evidence>
<reference evidence="11" key="1">
    <citation type="journal article" date="2019" name="Int. J. Syst. Evol. Microbiol.">
        <title>The Global Catalogue of Microorganisms (GCM) 10K type strain sequencing project: providing services to taxonomists for standard genome sequencing and annotation.</title>
        <authorList>
            <consortium name="The Broad Institute Genomics Platform"/>
            <consortium name="The Broad Institute Genome Sequencing Center for Infectious Disease"/>
            <person name="Wu L."/>
            <person name="Ma J."/>
        </authorList>
    </citation>
    <scope>NUCLEOTIDE SEQUENCE [LARGE SCALE GENOMIC DNA]</scope>
    <source>
        <strain evidence="11">KACC 12507</strain>
    </source>
</reference>
<gene>
    <name evidence="10" type="ORF">ACFO4O_15825</name>
</gene>
<comment type="caution">
    <text evidence="10">The sequence shown here is derived from an EMBL/GenBank/DDBJ whole genome shotgun (WGS) entry which is preliminary data.</text>
</comment>
<dbReference type="InterPro" id="IPR029052">
    <property type="entry name" value="Metallo-depent_PP-like"/>
</dbReference>
<dbReference type="EMBL" id="JBHSGU010000019">
    <property type="protein sequence ID" value="MFC4701624.1"/>
    <property type="molecule type" value="Genomic_DNA"/>
</dbReference>
<comment type="similarity">
    <text evidence="2">Belongs to the Ap4A hydrolase family.</text>
</comment>
<dbReference type="InterPro" id="IPR004843">
    <property type="entry name" value="Calcineurin-like_PHP"/>
</dbReference>
<comment type="function">
    <text evidence="1">Hydrolyzes diadenosine 5',5'''-P1,P4-tetraphosphate to yield ADP.</text>
</comment>
<dbReference type="Proteomes" id="UP001595897">
    <property type="component" value="Unassembled WGS sequence"/>
</dbReference>
<dbReference type="Pfam" id="PF00149">
    <property type="entry name" value="Metallophos"/>
    <property type="match status" value="1"/>
</dbReference>
<feature type="domain" description="Calcineurin-like phosphoesterase" evidence="9">
    <location>
        <begin position="4"/>
        <end position="134"/>
    </location>
</feature>
<evidence type="ECO:0000259" key="9">
    <source>
        <dbReference type="Pfam" id="PF00149"/>
    </source>
</evidence>
<dbReference type="PIRSF" id="PIRSF000903">
    <property type="entry name" value="B5n-ttraPtase_sm"/>
    <property type="match status" value="1"/>
</dbReference>
<evidence type="ECO:0000256" key="4">
    <source>
        <dbReference type="ARBA" id="ARBA00022801"/>
    </source>
</evidence>
<comment type="catalytic activity">
    <reaction evidence="8">
        <text>P(1),P(4)-bis(5'-adenosyl) tetraphosphate + H2O = 2 ADP + 2 H(+)</text>
        <dbReference type="Rhea" id="RHEA:24252"/>
        <dbReference type="ChEBI" id="CHEBI:15377"/>
        <dbReference type="ChEBI" id="CHEBI:15378"/>
        <dbReference type="ChEBI" id="CHEBI:58141"/>
        <dbReference type="ChEBI" id="CHEBI:456216"/>
        <dbReference type="EC" id="3.6.1.41"/>
    </reaction>
</comment>
<evidence type="ECO:0000256" key="8">
    <source>
        <dbReference type="ARBA" id="ARBA00049417"/>
    </source>
</evidence>